<evidence type="ECO:0000256" key="6">
    <source>
        <dbReference type="SAM" id="Phobius"/>
    </source>
</evidence>
<dbReference type="InterPro" id="IPR050367">
    <property type="entry name" value="APC_superfamily"/>
</dbReference>
<dbReference type="PANTHER" id="PTHR42770">
    <property type="entry name" value="AMINO ACID TRANSPORTER-RELATED"/>
    <property type="match status" value="1"/>
</dbReference>
<feature type="transmembrane region" description="Helical" evidence="6">
    <location>
        <begin position="90"/>
        <end position="116"/>
    </location>
</feature>
<dbReference type="GO" id="GO:0022857">
    <property type="term" value="F:transmembrane transporter activity"/>
    <property type="evidence" value="ECO:0007669"/>
    <property type="project" value="InterPro"/>
</dbReference>
<dbReference type="PANTHER" id="PTHR42770:SF7">
    <property type="entry name" value="MEMBRANE PROTEIN"/>
    <property type="match status" value="1"/>
</dbReference>
<feature type="transmembrane region" description="Helical" evidence="6">
    <location>
        <begin position="245"/>
        <end position="267"/>
    </location>
</feature>
<dbReference type="AlphaFoldDB" id="A0A0A5GRQ9"/>
<feature type="transmembrane region" description="Helical" evidence="6">
    <location>
        <begin position="16"/>
        <end position="34"/>
    </location>
</feature>
<evidence type="ECO:0000313" key="7">
    <source>
        <dbReference type="EMBL" id="KGX93928.1"/>
    </source>
</evidence>
<feature type="transmembrane region" description="Helical" evidence="6">
    <location>
        <begin position="169"/>
        <end position="187"/>
    </location>
</feature>
<evidence type="ECO:0000313" key="8">
    <source>
        <dbReference type="Proteomes" id="UP000030528"/>
    </source>
</evidence>
<evidence type="ECO:0000256" key="5">
    <source>
        <dbReference type="ARBA" id="ARBA00023136"/>
    </source>
</evidence>
<evidence type="ECO:0000256" key="1">
    <source>
        <dbReference type="ARBA" id="ARBA00004651"/>
    </source>
</evidence>
<dbReference type="Proteomes" id="UP000030528">
    <property type="component" value="Unassembled WGS sequence"/>
</dbReference>
<keyword evidence="8" id="KW-1185">Reference proteome</keyword>
<feature type="transmembrane region" description="Helical" evidence="6">
    <location>
        <begin position="413"/>
        <end position="431"/>
    </location>
</feature>
<reference evidence="7 8" key="1">
    <citation type="submission" date="2013-08" db="EMBL/GenBank/DDBJ databases">
        <authorList>
            <person name="Huang J."/>
            <person name="Wang G."/>
        </authorList>
    </citation>
    <scope>NUCLEOTIDE SEQUENCE [LARGE SCALE GENOMIC DNA]</scope>
    <source>
        <strain evidence="7 8">JSM 076056</strain>
    </source>
</reference>
<evidence type="ECO:0000256" key="4">
    <source>
        <dbReference type="ARBA" id="ARBA00022989"/>
    </source>
</evidence>
<feature type="transmembrane region" description="Helical" evidence="6">
    <location>
        <begin position="298"/>
        <end position="322"/>
    </location>
</feature>
<feature type="transmembrane region" description="Helical" evidence="6">
    <location>
        <begin position="367"/>
        <end position="392"/>
    </location>
</feature>
<feature type="transmembrane region" description="Helical" evidence="6">
    <location>
        <begin position="443"/>
        <end position="460"/>
    </location>
</feature>
<feature type="transmembrane region" description="Helical" evidence="6">
    <location>
        <begin position="343"/>
        <end position="361"/>
    </location>
</feature>
<protein>
    <submittedName>
        <fullName evidence="7">Amino acid permease</fullName>
    </submittedName>
</protein>
<dbReference type="Gene3D" id="1.20.1740.10">
    <property type="entry name" value="Amino acid/polyamine transporter I"/>
    <property type="match status" value="1"/>
</dbReference>
<dbReference type="OrthoDB" id="3181223at2"/>
<feature type="transmembrane region" description="Helical" evidence="6">
    <location>
        <begin position="207"/>
        <end position="225"/>
    </location>
</feature>
<evidence type="ECO:0000256" key="3">
    <source>
        <dbReference type="ARBA" id="ARBA00022692"/>
    </source>
</evidence>
<dbReference type="PIRSF" id="PIRSF006060">
    <property type="entry name" value="AA_transporter"/>
    <property type="match status" value="1"/>
</dbReference>
<dbReference type="GO" id="GO:0005886">
    <property type="term" value="C:plasma membrane"/>
    <property type="evidence" value="ECO:0007669"/>
    <property type="project" value="UniProtKB-SubCell"/>
</dbReference>
<feature type="transmembrane region" description="Helical" evidence="6">
    <location>
        <begin position="46"/>
        <end position="69"/>
    </location>
</feature>
<comment type="subcellular location">
    <subcellularLocation>
        <location evidence="1">Cell membrane</location>
        <topology evidence="1">Multi-pass membrane protein</topology>
    </subcellularLocation>
</comment>
<accession>A0A0A5GRQ9</accession>
<organism evidence="7 8">
    <name type="scientific">Pontibacillus halophilus JSM 076056 = DSM 19796</name>
    <dbReference type="NCBI Taxonomy" id="1385510"/>
    <lineage>
        <taxon>Bacteria</taxon>
        <taxon>Bacillati</taxon>
        <taxon>Bacillota</taxon>
        <taxon>Bacilli</taxon>
        <taxon>Bacillales</taxon>
        <taxon>Bacillaceae</taxon>
        <taxon>Pontibacillus</taxon>
    </lineage>
</organism>
<dbReference type="InterPro" id="IPR002293">
    <property type="entry name" value="AA/rel_permease1"/>
</dbReference>
<comment type="caution">
    <text evidence="7">The sequence shown here is derived from an EMBL/GenBank/DDBJ whole genome shotgun (WGS) entry which is preliminary data.</text>
</comment>
<dbReference type="RefSeq" id="WP_026798957.1">
    <property type="nucleotide sequence ID" value="NZ_AULI01000001.1"/>
</dbReference>
<dbReference type="STRING" id="1385510.GCA_000425205_00131"/>
<proteinExistence type="predicted"/>
<sequence length="482" mass="52509">METENRETLDRTLKPHWVWAIAFGSAIGWGAFVLPTDWMSDAGPLGAVIGLLLGALLMIVIGVSYGFLIKHFPVSGGEFAYAYIGFGRTHAFIAGWFLTLGYMCIVALNATALALLGKFLFPNLVKVGYLYTIAGWDVYFGEILIASLALILFAFFNIRGTSFSGRTQFIFTMILIAGVTLVTIGALMSDTTSTANFTPLFATDKSAIAAILSILAIAPFAYVGFDNIPQAAEEFNFPANKAFKLIVYALLAAGVAYAIMIFITASIQPWQQLVSQDLNWGTGVAIESVLGKVGVFTIATALVMGIFTGLNGFYLSSSRLLFAMSRARILPSMFRKLHPKHKTPYVGILFTAVICLIAPWFGRTALLWIVDMSSTGVAIAYFYCCFTAYKFFSWNEAGRTSTNLNVVAPGKKLLSLLGIISSLVFLALLLIPGSPAALAAQPWTALIIWVVLGIVFYLVQRKDINKISNRELNYLILGKEEI</sequence>
<keyword evidence="5 6" id="KW-0472">Membrane</keyword>
<dbReference type="Pfam" id="PF13520">
    <property type="entry name" value="AA_permease_2"/>
    <property type="match status" value="1"/>
</dbReference>
<keyword evidence="4 6" id="KW-1133">Transmembrane helix</keyword>
<gene>
    <name evidence="7" type="ORF">N781_01745</name>
</gene>
<keyword evidence="2" id="KW-1003">Cell membrane</keyword>
<keyword evidence="3 6" id="KW-0812">Transmembrane</keyword>
<feature type="transmembrane region" description="Helical" evidence="6">
    <location>
        <begin position="136"/>
        <end position="157"/>
    </location>
</feature>
<name>A0A0A5GRQ9_9BACI</name>
<evidence type="ECO:0000256" key="2">
    <source>
        <dbReference type="ARBA" id="ARBA00022475"/>
    </source>
</evidence>
<dbReference type="eggNOG" id="COG0531">
    <property type="taxonomic scope" value="Bacteria"/>
</dbReference>
<dbReference type="EMBL" id="AVPE01000001">
    <property type="protein sequence ID" value="KGX93928.1"/>
    <property type="molecule type" value="Genomic_DNA"/>
</dbReference>